<gene>
    <name evidence="3" type="ORF">FN960_04055</name>
</gene>
<protein>
    <recommendedName>
        <fullName evidence="2">RNA polymerase sigma-70 region 4 domain-containing protein</fullName>
    </recommendedName>
</protein>
<organism evidence="3 4">
    <name type="scientific">Alkalicoccobacillus porphyridii</name>
    <dbReference type="NCBI Taxonomy" id="2597270"/>
    <lineage>
        <taxon>Bacteria</taxon>
        <taxon>Bacillati</taxon>
        <taxon>Bacillota</taxon>
        <taxon>Bacilli</taxon>
        <taxon>Bacillales</taxon>
        <taxon>Bacillaceae</taxon>
        <taxon>Alkalicoccobacillus</taxon>
    </lineage>
</organism>
<dbReference type="GO" id="GO:0006352">
    <property type="term" value="P:DNA-templated transcription initiation"/>
    <property type="evidence" value="ECO:0007669"/>
    <property type="project" value="InterPro"/>
</dbReference>
<dbReference type="InterPro" id="IPR000943">
    <property type="entry name" value="RNA_pol_sigma70"/>
</dbReference>
<dbReference type="SUPFAM" id="SSF88659">
    <property type="entry name" value="Sigma3 and sigma4 domains of RNA polymerase sigma factors"/>
    <property type="match status" value="1"/>
</dbReference>
<evidence type="ECO:0000313" key="4">
    <source>
        <dbReference type="Proteomes" id="UP000318521"/>
    </source>
</evidence>
<feature type="compositionally biased region" description="Basic and acidic residues" evidence="1">
    <location>
        <begin position="402"/>
        <end position="436"/>
    </location>
</feature>
<evidence type="ECO:0000313" key="3">
    <source>
        <dbReference type="EMBL" id="TSB47699.1"/>
    </source>
</evidence>
<evidence type="ECO:0000259" key="2">
    <source>
        <dbReference type="Pfam" id="PF04545"/>
    </source>
</evidence>
<dbReference type="OrthoDB" id="9802848at2"/>
<dbReference type="PRINTS" id="PR00046">
    <property type="entry name" value="SIGMA70FCT"/>
</dbReference>
<accession>A0A554A1Z1</accession>
<dbReference type="EMBL" id="VLXZ01000002">
    <property type="protein sequence ID" value="TSB47699.1"/>
    <property type="molecule type" value="Genomic_DNA"/>
</dbReference>
<evidence type="ECO:0000256" key="1">
    <source>
        <dbReference type="SAM" id="MobiDB-lite"/>
    </source>
</evidence>
<sequence>MGLDFLEQISSELDLMGKEIERLLFKEPQAVLSKTRIVAEELALLLNQQEGIKEVYEIKQVDRVHKLERKGVIEAEQKSKFDWLRREGNKAAHQPNYGSVELAINAHRNLYDLAGWYVECYGETDFTLPPYELPRIQDSGGVATTDIERVMAQLMDEKMAPLLNQFMEKLEQAQSTETTAQKEMAATIEADPSAEQTATSAVKKEPSTSKSSQTKVMLAEYLTKHLGYTIIDKRENQGALWVVGGWDLSEQLLALKENKIYFRYASKGSKATKEEPAWFLVNKRSASKLFVMVEGVEDTLEDQEKPAVQPDQESGLELKDYLTAKGLEVIDKRTTGGTLWVIGGWELEPEFKPLKEQKIYFRFTKKGSKATGNQAAWFLLNKKKDNLYVEGAEELSTLTTSEDSKQEERRPEDFEALEKTTKEDSEQHFKEVESKPLQENPLITPESGNVEVLKEPTLEETHQMMFKIIRPLSSYQVGEWTLPLPEEVMNNVISDNKVGRELLAKAGQRTITSLKISDMRELYQKNQPLFYELIQFMAVMGIRFEGALNNFVPFEINTESGFLQVTNQDILLKDLLSSVHRERLVSYGIDMTTQLNGLSISSLEYLFKDLDEKPLHFLEQTVETKKEEKEPFFFQLLDDQYTLPGDILDLPLSTELFSRSTRLMLCLNSDGYQYIKDLPIDLSPFIGKYKGVGVGVMKKFIHQLKVIKIQAYEHTKEEIIPNQNLHYQSEIIELDDSSRSFLLSDMTFQSVNILILRFNEAGFLTIGDLPPRLEKLTELKSIGHTAIRKFFDQLSSEIERLEKKRDYETLSLSNQVELVINNLRESLQEQNKIVKERPREILLERFTRMQRNEPATLETLGQEFGVTRERIRQIIKKTLSTIANEGSELVHLLTKKLGDSPYLENVWFNSGHFIDHLILEALEKQANIFIEEESNLLTNMPEVVREEEKKGVLLKLKETFTGVESSLAQVYKWFAENTPWPLGKMDAVFAEHFKQTATPAKGYVLVSSTKLELAELVMRQYPEGVEVYKRAEELNEKGNQLVEGLFASERDFSALCNRDEAVDRLLLWGRGIYIHRDYVDIPTELLRIIEQDILQRFESQSELQIRIIFDKFEEQLVAHKVPTEYALYTLLRLFGSGVFYLPKYPLITKEEQDFQYNADRIKRFMREHGGRASSQILREEFVKKQGWKDYTLQLTLSSGPFVQEQRGVYVLFSFYDDIQYATLKPIYDAIRGALITKEFVLIHKMYLNHQVMCKQIGIQSPQLLYVLLADRNQDESIQFKRHPYVLSAEANIERLSKVSLVEGYAREEEREIPREELIDFIDEIGGVSDYVDQVLVKSENLFYYTRGKFGEYIHRDIIEWTEDKEKSLRTNVTHYLTSSDLPFVQVEELYYGVEKPELANEMTWTEDLFSDLLLRIDGFIEIGSMRKLIAHKENLCSDVDFLTYLITDNYGGTVKKSVLEKHLRQLGFNKNGVLSFEANQALEMGQTPFILQGDEFVLRDWVEE</sequence>
<proteinExistence type="predicted"/>
<feature type="region of interest" description="Disordered" evidence="1">
    <location>
        <begin position="173"/>
        <end position="209"/>
    </location>
</feature>
<reference evidence="3 4" key="1">
    <citation type="submission" date="2019-07" db="EMBL/GenBank/DDBJ databases">
        <authorList>
            <person name="Park Y.J."/>
            <person name="Jeong S.E."/>
            <person name="Jung H.S."/>
        </authorList>
    </citation>
    <scope>NUCLEOTIDE SEQUENCE [LARGE SCALE GENOMIC DNA]</scope>
    <source>
        <strain evidence="4">P16(2019)</strain>
    </source>
</reference>
<dbReference type="InterPro" id="IPR007630">
    <property type="entry name" value="RNA_pol_sigma70_r4"/>
</dbReference>
<keyword evidence="4" id="KW-1185">Reference proteome</keyword>
<name>A0A554A1Z1_9BACI</name>
<dbReference type="InterPro" id="IPR013324">
    <property type="entry name" value="RNA_pol_sigma_r3/r4-like"/>
</dbReference>
<dbReference type="InterPro" id="IPR036388">
    <property type="entry name" value="WH-like_DNA-bd_sf"/>
</dbReference>
<dbReference type="Pfam" id="PF04545">
    <property type="entry name" value="Sigma70_r4"/>
    <property type="match status" value="1"/>
</dbReference>
<feature type="domain" description="RNA polymerase sigma-70 region 4" evidence="2">
    <location>
        <begin position="836"/>
        <end position="880"/>
    </location>
</feature>
<dbReference type="Proteomes" id="UP000318521">
    <property type="component" value="Unassembled WGS sequence"/>
</dbReference>
<dbReference type="GO" id="GO:0003700">
    <property type="term" value="F:DNA-binding transcription factor activity"/>
    <property type="evidence" value="ECO:0007669"/>
    <property type="project" value="InterPro"/>
</dbReference>
<dbReference type="Gene3D" id="1.10.10.10">
    <property type="entry name" value="Winged helix-like DNA-binding domain superfamily/Winged helix DNA-binding domain"/>
    <property type="match status" value="1"/>
</dbReference>
<feature type="region of interest" description="Disordered" evidence="1">
    <location>
        <begin position="396"/>
        <end position="444"/>
    </location>
</feature>
<comment type="caution">
    <text evidence="3">The sequence shown here is derived from an EMBL/GenBank/DDBJ whole genome shotgun (WGS) entry which is preliminary data.</text>
</comment>
<dbReference type="RefSeq" id="WP_143847181.1">
    <property type="nucleotide sequence ID" value="NZ_VLXZ01000002.1"/>
</dbReference>